<evidence type="ECO:0000256" key="2">
    <source>
        <dbReference type="ARBA" id="ARBA00023224"/>
    </source>
</evidence>
<gene>
    <name evidence="8" type="ORF">D779_4033</name>
</gene>
<dbReference type="Pfam" id="PF00672">
    <property type="entry name" value="HAMP"/>
    <property type="match status" value="1"/>
</dbReference>
<evidence type="ECO:0000256" key="3">
    <source>
        <dbReference type="ARBA" id="ARBA00029447"/>
    </source>
</evidence>
<dbReference type="PANTHER" id="PTHR32089:SF112">
    <property type="entry name" value="LYSOZYME-LIKE PROTEIN-RELATED"/>
    <property type="match status" value="1"/>
</dbReference>
<name>W9VQ87_9GAMM</name>
<comment type="subcellular location">
    <subcellularLocation>
        <location evidence="1">Membrane</location>
    </subcellularLocation>
</comment>
<feature type="transmembrane region" description="Helical" evidence="5">
    <location>
        <begin position="271"/>
        <end position="290"/>
    </location>
</feature>
<dbReference type="AlphaFoldDB" id="W9VQ87"/>
<dbReference type="CDD" id="cd06225">
    <property type="entry name" value="HAMP"/>
    <property type="match status" value="1"/>
</dbReference>
<dbReference type="GO" id="GO:0016020">
    <property type="term" value="C:membrane"/>
    <property type="evidence" value="ECO:0007669"/>
    <property type="project" value="UniProtKB-SubCell"/>
</dbReference>
<evidence type="ECO:0000313" key="8">
    <source>
        <dbReference type="EMBL" id="EXJ12615.1"/>
    </source>
</evidence>
<comment type="caution">
    <text evidence="8">The sequence shown here is derived from an EMBL/GenBank/DDBJ whole genome shotgun (WGS) entry which is preliminary data.</text>
</comment>
<dbReference type="SUPFAM" id="SSF58104">
    <property type="entry name" value="Methyl-accepting chemotaxis protein (MCP) signaling domain"/>
    <property type="match status" value="1"/>
</dbReference>
<dbReference type="CDD" id="cd11386">
    <property type="entry name" value="MCP_signal"/>
    <property type="match status" value="1"/>
</dbReference>
<dbReference type="InterPro" id="IPR004089">
    <property type="entry name" value="MCPsignal_dom"/>
</dbReference>
<accession>W9VQ87</accession>
<keyword evidence="9" id="KW-1185">Reference proteome</keyword>
<feature type="domain" description="Methyl-accepting transducer" evidence="6">
    <location>
        <begin position="349"/>
        <end position="585"/>
    </location>
</feature>
<evidence type="ECO:0008006" key="10">
    <source>
        <dbReference type="Google" id="ProtNLM"/>
    </source>
</evidence>
<keyword evidence="5" id="KW-1133">Transmembrane helix</keyword>
<evidence type="ECO:0000256" key="4">
    <source>
        <dbReference type="PROSITE-ProRule" id="PRU00284"/>
    </source>
</evidence>
<feature type="domain" description="HAMP" evidence="7">
    <location>
        <begin position="292"/>
        <end position="344"/>
    </location>
</feature>
<dbReference type="GO" id="GO:0006935">
    <property type="term" value="P:chemotaxis"/>
    <property type="evidence" value="ECO:0007669"/>
    <property type="project" value="UniProtKB-ARBA"/>
</dbReference>
<dbReference type="SMART" id="SM00283">
    <property type="entry name" value="MA"/>
    <property type="match status" value="1"/>
</dbReference>
<dbReference type="STRING" id="1249627.D779_4033"/>
<dbReference type="EMBL" id="AONC01000085">
    <property type="protein sequence ID" value="EXJ12615.1"/>
    <property type="molecule type" value="Genomic_DNA"/>
</dbReference>
<dbReference type="eggNOG" id="COG0840">
    <property type="taxonomic scope" value="Bacteria"/>
</dbReference>
<dbReference type="SMART" id="SM00304">
    <property type="entry name" value="HAMP"/>
    <property type="match status" value="1"/>
</dbReference>
<protein>
    <recommendedName>
        <fullName evidence="10">Methyl-accepting chemotaxis protein</fullName>
    </recommendedName>
</protein>
<dbReference type="Gene3D" id="1.10.287.950">
    <property type="entry name" value="Methyl-accepting chemotaxis protein"/>
    <property type="match status" value="1"/>
</dbReference>
<dbReference type="Pfam" id="PF00015">
    <property type="entry name" value="MCPsignal"/>
    <property type="match status" value="1"/>
</dbReference>
<evidence type="ECO:0000256" key="5">
    <source>
        <dbReference type="SAM" id="Phobius"/>
    </source>
</evidence>
<keyword evidence="5" id="KW-0812">Transmembrane</keyword>
<evidence type="ECO:0000259" key="7">
    <source>
        <dbReference type="PROSITE" id="PS50885"/>
    </source>
</evidence>
<reference evidence="8 9" key="1">
    <citation type="submission" date="2012-11" db="EMBL/GenBank/DDBJ databases">
        <title>Genome assembly of Thiorhodococcus sp. AK35.</title>
        <authorList>
            <person name="Nupur N."/>
            <person name="Khatri I."/>
            <person name="Subramanian S."/>
            <person name="Pinnaka A."/>
        </authorList>
    </citation>
    <scope>NUCLEOTIDE SEQUENCE [LARGE SCALE GENOMIC DNA]</scope>
    <source>
        <strain evidence="8 9">AK35</strain>
    </source>
</reference>
<dbReference type="GO" id="GO:0007165">
    <property type="term" value="P:signal transduction"/>
    <property type="evidence" value="ECO:0007669"/>
    <property type="project" value="UniProtKB-KW"/>
</dbReference>
<organism evidence="8 9">
    <name type="scientific">Imhoffiella purpurea</name>
    <dbReference type="NCBI Taxonomy" id="1249627"/>
    <lineage>
        <taxon>Bacteria</taxon>
        <taxon>Pseudomonadati</taxon>
        <taxon>Pseudomonadota</taxon>
        <taxon>Gammaproteobacteria</taxon>
        <taxon>Chromatiales</taxon>
        <taxon>Chromatiaceae</taxon>
        <taxon>Imhoffiella</taxon>
    </lineage>
</organism>
<dbReference type="FunFam" id="1.10.287.950:FF:000001">
    <property type="entry name" value="Methyl-accepting chemotaxis sensory transducer"/>
    <property type="match status" value="1"/>
</dbReference>
<keyword evidence="5" id="KW-0472">Membrane</keyword>
<comment type="similarity">
    <text evidence="3">Belongs to the methyl-accepting chemotaxis (MCP) protein family.</text>
</comment>
<dbReference type="InterPro" id="IPR003660">
    <property type="entry name" value="HAMP_dom"/>
</dbReference>
<dbReference type="OrthoDB" id="9781845at2"/>
<sequence>MSIRRSVTLAAILVTLTVAAVLVLVARAGNARIEARVAEEVALGKNLVWRQVTDRVFERMELGIGDFERDFYLKQALKKRDPQGLEKAVASLDNLIGDQGYYRSLHLFDTEGEQLCCGDVAELPESVRFLMTAAQGDGERHHGVGLDRNGAPVALLSFQLRSRHDPIGVVVFQSPIASALAKLKSIDGAEAFLVGADGGLQYGTQNALYETLAPSIPPLGRIARETRLSGDLAYSVAILPIRGVDGEPIAHLVSIADDTAGFKAQRRFERIAYSGVLLLLVAASIGLYLYMRRALRPLDDAVRAVSQVAEGHLNVSFATRRKDEVGVLMIALQAMVERIREIVTHLHAASGDLHDSASDIERLAQTSKIQFDRQKAETGNVDVAVGQLASSAQIVADHTSRAVGTTTEAEERIIGSRRILQQTTELIERLGAEIEEAANVVLGLADRSDAVGQVLDVIRAIASQTNLLALNASIEAARAGEQGRGFAVVADEVRQLALRTHESIEEIEGLIGALQSRSKEAVCVIHANRDRARQSVEHYGQAVENLDAFADSVARLMEMTHQIASAAEEQSRMAETIAASVNEIAQLAQDHADAADSGFAQCANLNRMSNALREQVAYFRLH</sequence>
<evidence type="ECO:0000256" key="1">
    <source>
        <dbReference type="ARBA" id="ARBA00004370"/>
    </source>
</evidence>
<dbReference type="RefSeq" id="WP_043757931.1">
    <property type="nucleotide sequence ID" value="NZ_AONC01000085.1"/>
</dbReference>
<dbReference type="PROSITE" id="PS50111">
    <property type="entry name" value="CHEMOTAXIS_TRANSDUC_2"/>
    <property type="match status" value="1"/>
</dbReference>
<dbReference type="PATRIC" id="fig|1249627.3.peg.4096"/>
<dbReference type="PANTHER" id="PTHR32089">
    <property type="entry name" value="METHYL-ACCEPTING CHEMOTAXIS PROTEIN MCPB"/>
    <property type="match status" value="1"/>
</dbReference>
<dbReference type="Proteomes" id="UP000019460">
    <property type="component" value="Unassembled WGS sequence"/>
</dbReference>
<keyword evidence="2 4" id="KW-0807">Transducer</keyword>
<evidence type="ECO:0000313" key="9">
    <source>
        <dbReference type="Proteomes" id="UP000019460"/>
    </source>
</evidence>
<evidence type="ECO:0000259" key="6">
    <source>
        <dbReference type="PROSITE" id="PS50111"/>
    </source>
</evidence>
<proteinExistence type="inferred from homology"/>
<dbReference type="PROSITE" id="PS50885">
    <property type="entry name" value="HAMP"/>
    <property type="match status" value="1"/>
</dbReference>